<evidence type="ECO:0000313" key="1">
    <source>
        <dbReference type="EMBL" id="CZT13843.1"/>
    </source>
</evidence>
<dbReference type="Proteomes" id="UP000178912">
    <property type="component" value="Unassembled WGS sequence"/>
</dbReference>
<name>A0A1E1LTN0_9HELO</name>
<accession>A0A1E1LTN0</accession>
<gene>
    <name evidence="1" type="ORF">RAG0_17334</name>
</gene>
<keyword evidence="2" id="KW-1185">Reference proteome</keyword>
<dbReference type="EMBL" id="FJUX01000217">
    <property type="protein sequence ID" value="CZT13843.1"/>
    <property type="molecule type" value="Genomic_DNA"/>
</dbReference>
<proteinExistence type="predicted"/>
<dbReference type="OrthoDB" id="3531591at2759"/>
<organism evidence="1 2">
    <name type="scientific">Rhynchosporium agropyri</name>
    <dbReference type="NCBI Taxonomy" id="914238"/>
    <lineage>
        <taxon>Eukaryota</taxon>
        <taxon>Fungi</taxon>
        <taxon>Dikarya</taxon>
        <taxon>Ascomycota</taxon>
        <taxon>Pezizomycotina</taxon>
        <taxon>Leotiomycetes</taxon>
        <taxon>Helotiales</taxon>
        <taxon>Ploettnerulaceae</taxon>
        <taxon>Rhynchosporium</taxon>
    </lineage>
</organism>
<protein>
    <submittedName>
        <fullName evidence="1">Uncharacterized protein</fullName>
    </submittedName>
</protein>
<reference evidence="2" key="1">
    <citation type="submission" date="2016-03" db="EMBL/GenBank/DDBJ databases">
        <authorList>
            <person name="Guldener U."/>
        </authorList>
    </citation>
    <scope>NUCLEOTIDE SEQUENCE [LARGE SCALE GENOMIC DNA]</scope>
    <source>
        <strain evidence="2">04CH-RAC-A.6.1</strain>
    </source>
</reference>
<dbReference type="AlphaFoldDB" id="A0A1E1LTN0"/>
<sequence length="171" mass="18861">MSLTQSTVIFRTPILQWLLLDGQIYVLYHGIKGKSECNKSVFVSLIPYDGESGKRVIGNKPASTKLLSVSTLATAVPGDFIGLFPGKFRGADQRPSNGIRSPSTGIWLDPSETPGKLDHVKVAKPGEMTNVCLAWEGLNEVKGEKSFCQYWRVLVTATRDIRPFDQLIRPP</sequence>
<evidence type="ECO:0000313" key="2">
    <source>
        <dbReference type="Proteomes" id="UP000178912"/>
    </source>
</evidence>